<feature type="domain" description="Hcy-binding" evidence="6">
    <location>
        <begin position="1"/>
        <end position="287"/>
    </location>
</feature>
<dbReference type="Pfam" id="PF02574">
    <property type="entry name" value="S-methyl_trans"/>
    <property type="match status" value="1"/>
</dbReference>
<dbReference type="GO" id="GO:0008270">
    <property type="term" value="F:zinc ion binding"/>
    <property type="evidence" value="ECO:0007669"/>
    <property type="project" value="InterPro"/>
</dbReference>
<dbReference type="InterPro" id="IPR017226">
    <property type="entry name" value="BHMT-like"/>
</dbReference>
<accession>A0A9Q2NU42</accession>
<keyword evidence="1 4" id="KW-0489">Methyltransferase</keyword>
<dbReference type="GO" id="GO:0032259">
    <property type="term" value="P:methylation"/>
    <property type="evidence" value="ECO:0007669"/>
    <property type="project" value="UniProtKB-KW"/>
</dbReference>
<dbReference type="AlphaFoldDB" id="A0A9Q2NU42"/>
<evidence type="ECO:0000259" key="6">
    <source>
        <dbReference type="PROSITE" id="PS50970"/>
    </source>
</evidence>
<feature type="region of interest" description="Disordered" evidence="5">
    <location>
        <begin position="1"/>
        <end position="21"/>
    </location>
</feature>
<organism evidence="7 9">
    <name type="scientific">Marivita cryptomonadis</name>
    <dbReference type="NCBI Taxonomy" id="505252"/>
    <lineage>
        <taxon>Bacteria</taxon>
        <taxon>Pseudomonadati</taxon>
        <taxon>Pseudomonadota</taxon>
        <taxon>Alphaproteobacteria</taxon>
        <taxon>Rhodobacterales</taxon>
        <taxon>Roseobacteraceae</taxon>
        <taxon>Marivita</taxon>
    </lineage>
</organism>
<dbReference type="EMBL" id="JAFBXF010000011">
    <property type="protein sequence ID" value="MBM2418584.1"/>
    <property type="molecule type" value="Genomic_DNA"/>
</dbReference>
<keyword evidence="3 4" id="KW-0479">Metal-binding</keyword>
<evidence type="ECO:0000256" key="1">
    <source>
        <dbReference type="ARBA" id="ARBA00022603"/>
    </source>
</evidence>
<dbReference type="SUPFAM" id="SSF82282">
    <property type="entry name" value="Homocysteine S-methyltransferase"/>
    <property type="match status" value="1"/>
</dbReference>
<dbReference type="PANTHER" id="PTHR11103">
    <property type="entry name" value="SLR1189 PROTEIN"/>
    <property type="match status" value="1"/>
</dbReference>
<dbReference type="PIRSF" id="PIRSF037505">
    <property type="entry name" value="Betaine_HMT"/>
    <property type="match status" value="1"/>
</dbReference>
<reference evidence="7 10" key="1">
    <citation type="submission" date="2021-01" db="EMBL/GenBank/DDBJ databases">
        <title>Diatom-associated Roseobacters Show Island Model of Population Structure.</title>
        <authorList>
            <person name="Qu L."/>
            <person name="Feng X."/>
            <person name="Chen Y."/>
            <person name="Li L."/>
            <person name="Wang X."/>
            <person name="Hu Z."/>
            <person name="Wang H."/>
            <person name="Luo H."/>
        </authorList>
    </citation>
    <scope>NUCLEOTIDE SEQUENCE</scope>
    <source>
        <strain evidence="8 10">CC28-63</strain>
        <strain evidence="7">CC28-69</strain>
    </source>
</reference>
<evidence type="ECO:0000313" key="8">
    <source>
        <dbReference type="EMBL" id="MBM2418584.1"/>
    </source>
</evidence>
<dbReference type="OrthoDB" id="9803687at2"/>
<dbReference type="InterPro" id="IPR036589">
    <property type="entry name" value="HCY_dom_sf"/>
</dbReference>
<dbReference type="PANTHER" id="PTHR11103:SF18">
    <property type="entry name" value="SLR1189 PROTEIN"/>
    <property type="match status" value="1"/>
</dbReference>
<name>A0A9Q2NU42_9RHOB</name>
<keyword evidence="10" id="KW-1185">Reference proteome</keyword>
<dbReference type="Proteomes" id="UP000809440">
    <property type="component" value="Unassembled WGS sequence"/>
</dbReference>
<dbReference type="Proteomes" id="UP000755667">
    <property type="component" value="Unassembled WGS sequence"/>
</dbReference>
<dbReference type="GO" id="GO:0009086">
    <property type="term" value="P:methionine biosynthetic process"/>
    <property type="evidence" value="ECO:0007669"/>
    <property type="project" value="InterPro"/>
</dbReference>
<evidence type="ECO:0000313" key="10">
    <source>
        <dbReference type="Proteomes" id="UP000809440"/>
    </source>
</evidence>
<feature type="binding site" evidence="3 4">
    <location>
        <position position="273"/>
    </location>
    <ligand>
        <name>Zn(2+)</name>
        <dbReference type="ChEBI" id="CHEBI:29105"/>
    </ligand>
</feature>
<protein>
    <submittedName>
        <fullName evidence="7">Homocysteine S-methyltransferase family protein</fullName>
    </submittedName>
</protein>
<dbReference type="GeneID" id="62641644"/>
<proteinExistence type="predicted"/>
<dbReference type="InterPro" id="IPR003726">
    <property type="entry name" value="HCY_dom"/>
</dbReference>
<evidence type="ECO:0000256" key="2">
    <source>
        <dbReference type="ARBA" id="ARBA00022679"/>
    </source>
</evidence>
<dbReference type="EMBL" id="JAFBXE010000011">
    <property type="protein sequence ID" value="MBM2413856.1"/>
    <property type="molecule type" value="Genomic_DNA"/>
</dbReference>
<comment type="caution">
    <text evidence="7">The sequence shown here is derived from an EMBL/GenBank/DDBJ whole genome shotgun (WGS) entry which is preliminary data.</text>
</comment>
<dbReference type="PROSITE" id="PS50970">
    <property type="entry name" value="HCY"/>
    <property type="match status" value="1"/>
</dbReference>
<dbReference type="Gene3D" id="3.20.20.330">
    <property type="entry name" value="Homocysteine-binding-like domain"/>
    <property type="match status" value="1"/>
</dbReference>
<evidence type="ECO:0000313" key="7">
    <source>
        <dbReference type="EMBL" id="MBM2413856.1"/>
    </source>
</evidence>
<keyword evidence="3 4" id="KW-0862">Zinc</keyword>
<dbReference type="RefSeq" id="WP_085630447.1">
    <property type="nucleotide sequence ID" value="NZ_JAFBWU010000011.1"/>
</dbReference>
<evidence type="ECO:0000313" key="9">
    <source>
        <dbReference type="Proteomes" id="UP000755667"/>
    </source>
</evidence>
<gene>
    <name evidence="7" type="ORF">JQX41_16175</name>
    <name evidence="8" type="ORF">JQX48_16485</name>
</gene>
<keyword evidence="2 4" id="KW-0808">Transferase</keyword>
<evidence type="ECO:0000256" key="5">
    <source>
        <dbReference type="SAM" id="MobiDB-lite"/>
    </source>
</evidence>
<feature type="binding site" evidence="3 4">
    <location>
        <position position="272"/>
    </location>
    <ligand>
        <name>Zn(2+)</name>
        <dbReference type="ChEBI" id="CHEBI:29105"/>
    </ligand>
</feature>
<dbReference type="GO" id="GO:0008168">
    <property type="term" value="F:methyltransferase activity"/>
    <property type="evidence" value="ECO:0007669"/>
    <property type="project" value="UniProtKB-UniRule"/>
</dbReference>
<feature type="binding site" evidence="3 4">
    <location>
        <position position="199"/>
    </location>
    <ligand>
        <name>Zn(2+)</name>
        <dbReference type="ChEBI" id="CHEBI:29105"/>
    </ligand>
</feature>
<sequence length="290" mass="30494">MTLTILDGGMGQELIHRSGTPPTPLWSTQVMIDMPHLVREIHADYFAAGADIATTNTYAIHRDRLAGTDHEDRFEDLHRIALDMALAAREAHGTGRIAGSIGPLGASYRADLQPPHEIAVELMAEVAGILAPSCDMLLFETVISVAQTRAALEAVQGLGKPVWIAFSVDDEDGSHLRSGEALADAVALCGDAAALLANCSAPEAMPAAIDVLRTSGKPAGAYANAFTQITKAFLADKPTVDALTARRDMGPDAYADQAATWVEHGATILGGCCETTPSHIAELAGRFSKA</sequence>
<comment type="cofactor">
    <cofactor evidence="3">
        <name>Zn(2+)</name>
        <dbReference type="ChEBI" id="CHEBI:29105"/>
    </cofactor>
    <text evidence="3">Binds 1 zinc ion per subunit.</text>
</comment>
<evidence type="ECO:0000256" key="4">
    <source>
        <dbReference type="PROSITE-ProRule" id="PRU00333"/>
    </source>
</evidence>
<evidence type="ECO:0000256" key="3">
    <source>
        <dbReference type="PIRSR" id="PIRSR037505-2"/>
    </source>
</evidence>